<organism evidence="1">
    <name type="scientific">Myoviridae sp. ct3wi9</name>
    <dbReference type="NCBI Taxonomy" id="2826610"/>
    <lineage>
        <taxon>Viruses</taxon>
        <taxon>Duplodnaviria</taxon>
        <taxon>Heunggongvirae</taxon>
        <taxon>Uroviricota</taxon>
        <taxon>Caudoviricetes</taxon>
    </lineage>
</organism>
<accession>A0A8S5MWG5</accession>
<reference evidence="1" key="1">
    <citation type="journal article" date="2021" name="Proc. Natl. Acad. Sci. U.S.A.">
        <title>A Catalog of Tens of Thousands of Viruses from Human Metagenomes Reveals Hidden Associations with Chronic Diseases.</title>
        <authorList>
            <person name="Tisza M.J."/>
            <person name="Buck C.B."/>
        </authorList>
    </citation>
    <scope>NUCLEOTIDE SEQUENCE</scope>
    <source>
        <strain evidence="1">Ct3wi9</strain>
    </source>
</reference>
<name>A0A8S5MWG5_9CAUD</name>
<evidence type="ECO:0000313" key="1">
    <source>
        <dbReference type="EMBL" id="DAD86749.1"/>
    </source>
</evidence>
<proteinExistence type="predicted"/>
<protein>
    <submittedName>
        <fullName evidence="1">Uncharacterized protein</fullName>
    </submittedName>
</protein>
<dbReference type="EMBL" id="BK015006">
    <property type="protein sequence ID" value="DAD86749.1"/>
    <property type="molecule type" value="Genomic_DNA"/>
</dbReference>
<sequence length="38" mass="4186">MLKDIGEGSTLPAFMSTLSRSLKRPHSNVVKTLILTDQ</sequence>